<proteinExistence type="predicted"/>
<protein>
    <submittedName>
        <fullName evidence="1">Unnamed protein product</fullName>
    </submittedName>
</protein>
<evidence type="ECO:0000313" key="1">
    <source>
        <dbReference type="EMBL" id="GMF57658.1"/>
    </source>
</evidence>
<dbReference type="Proteomes" id="UP001165121">
    <property type="component" value="Unassembled WGS sequence"/>
</dbReference>
<reference evidence="1" key="1">
    <citation type="submission" date="2023-04" db="EMBL/GenBank/DDBJ databases">
        <title>Phytophthora fragariaefolia NBRC 109709.</title>
        <authorList>
            <person name="Ichikawa N."/>
            <person name="Sato H."/>
            <person name="Tonouchi N."/>
        </authorList>
    </citation>
    <scope>NUCLEOTIDE SEQUENCE</scope>
    <source>
        <strain evidence="1">NBRC 109709</strain>
    </source>
</reference>
<comment type="caution">
    <text evidence="1">The sequence shown here is derived from an EMBL/GenBank/DDBJ whole genome shotgun (WGS) entry which is preliminary data.</text>
</comment>
<organism evidence="1 2">
    <name type="scientific">Phytophthora fragariaefolia</name>
    <dbReference type="NCBI Taxonomy" id="1490495"/>
    <lineage>
        <taxon>Eukaryota</taxon>
        <taxon>Sar</taxon>
        <taxon>Stramenopiles</taxon>
        <taxon>Oomycota</taxon>
        <taxon>Peronosporomycetes</taxon>
        <taxon>Peronosporales</taxon>
        <taxon>Peronosporaceae</taxon>
        <taxon>Phytophthora</taxon>
    </lineage>
</organism>
<dbReference type="AlphaFoldDB" id="A0A9W7D8K0"/>
<accession>A0A9W7D8K0</accession>
<name>A0A9W7D8K0_9STRA</name>
<sequence length="129" mass="14645">MKEYTTLKRIVVAEERTRIDNCDSLPVPTLAEIGESHDEGAIMNAVDDILQKHDEPLTYHMELNQIVYNGYEEGIPEPDKTVYPPTNVKTFPSETQLTGIRGQKFSLSMLFTTEKTFVLAPCVATFEYQ</sequence>
<dbReference type="EMBL" id="BSXT01004383">
    <property type="protein sequence ID" value="GMF57658.1"/>
    <property type="molecule type" value="Genomic_DNA"/>
</dbReference>
<evidence type="ECO:0000313" key="2">
    <source>
        <dbReference type="Proteomes" id="UP001165121"/>
    </source>
</evidence>
<gene>
    <name evidence="1" type="ORF">Pfra01_002465100</name>
</gene>
<keyword evidence="2" id="KW-1185">Reference proteome</keyword>
<dbReference type="OrthoDB" id="144439at2759"/>